<feature type="transmembrane region" description="Helical" evidence="1">
    <location>
        <begin position="26"/>
        <end position="42"/>
    </location>
</feature>
<sequence>MRVAFFSAAISFPTLASGRPEITIITFASIGVPVGILVYHYFYKQERFVFLNVGIKKRELYLFATLFIWIVSIPMFLMNWWING</sequence>
<name>W8VZP4_9FLAO</name>
<evidence type="ECO:0000313" key="2">
    <source>
        <dbReference type="EMBL" id="BAO54931.1"/>
    </source>
</evidence>
<gene>
    <name evidence="2" type="ORF">NMS_0922</name>
</gene>
<protein>
    <submittedName>
        <fullName evidence="2">Uncharacterized protein</fullName>
    </submittedName>
</protein>
<dbReference type="KEGG" id="nmf:NMS_0922"/>
<organism evidence="2 3">
    <name type="scientific">Nonlabens marinus S1-08</name>
    <dbReference type="NCBI Taxonomy" id="1454201"/>
    <lineage>
        <taxon>Bacteria</taxon>
        <taxon>Pseudomonadati</taxon>
        <taxon>Bacteroidota</taxon>
        <taxon>Flavobacteriia</taxon>
        <taxon>Flavobacteriales</taxon>
        <taxon>Flavobacteriaceae</taxon>
        <taxon>Nonlabens</taxon>
    </lineage>
</organism>
<dbReference type="EMBL" id="AP014548">
    <property type="protein sequence ID" value="BAO54931.1"/>
    <property type="molecule type" value="Genomic_DNA"/>
</dbReference>
<keyword evidence="1" id="KW-0472">Membrane</keyword>
<keyword evidence="1" id="KW-1133">Transmembrane helix</keyword>
<keyword evidence="1" id="KW-0812">Transmembrane</keyword>
<keyword evidence="3" id="KW-1185">Reference proteome</keyword>
<evidence type="ECO:0000313" key="3">
    <source>
        <dbReference type="Proteomes" id="UP000031760"/>
    </source>
</evidence>
<dbReference type="AlphaFoldDB" id="W8VZP4"/>
<feature type="transmembrane region" description="Helical" evidence="1">
    <location>
        <begin position="62"/>
        <end position="82"/>
    </location>
</feature>
<evidence type="ECO:0000256" key="1">
    <source>
        <dbReference type="SAM" id="Phobius"/>
    </source>
</evidence>
<dbReference type="STRING" id="1454201.NMS_0922"/>
<proteinExistence type="predicted"/>
<dbReference type="Proteomes" id="UP000031760">
    <property type="component" value="Chromosome"/>
</dbReference>
<reference evidence="2 3" key="1">
    <citation type="journal article" date="2014" name="Proc. Natl. Acad. Sci. U.S.A.">
        <title>Functional characterization of flavobacteria rhodopsins reveals a unique class of light-driven chloride pump in bacteria.</title>
        <authorList>
            <person name="Yoshizawa S."/>
            <person name="Kumagai Y."/>
            <person name="Kim H."/>
            <person name="Ogura Y."/>
            <person name="Hayashi T."/>
            <person name="Iwasaki W."/>
            <person name="DeLong E.F."/>
            <person name="Kogure K."/>
        </authorList>
    </citation>
    <scope>NUCLEOTIDE SEQUENCE [LARGE SCALE GENOMIC DNA]</scope>
    <source>
        <strain evidence="2 3">S1-08</strain>
    </source>
</reference>
<dbReference type="HOGENOM" id="CLU_2524236_0_0_10"/>
<accession>W8VZP4</accession>